<dbReference type="SUPFAM" id="SSF53271">
    <property type="entry name" value="PRTase-like"/>
    <property type="match status" value="1"/>
</dbReference>
<sequence>MKIYICYNTNDKDTFEIQVGAIKPGQNVIIVDDLIATGTAAAAGQLVEKSGGNLLEYIFLIELADLN</sequence>
<evidence type="ECO:0000256" key="2">
    <source>
        <dbReference type="ARBA" id="ARBA00004496"/>
    </source>
</evidence>
<reference evidence="8" key="1">
    <citation type="submission" date="2021-06" db="EMBL/GenBank/DDBJ databases">
        <authorList>
            <person name="Kallberg Y."/>
            <person name="Tangrot J."/>
            <person name="Rosling A."/>
        </authorList>
    </citation>
    <scope>NUCLEOTIDE SEQUENCE</scope>
    <source>
        <strain evidence="8">IN212</strain>
    </source>
</reference>
<dbReference type="AlphaFoldDB" id="A0A9N9PAW6"/>
<dbReference type="GO" id="GO:0016208">
    <property type="term" value="F:AMP binding"/>
    <property type="evidence" value="ECO:0007669"/>
    <property type="project" value="TreeGrafter"/>
</dbReference>
<comment type="subcellular location">
    <subcellularLocation>
        <location evidence="2">Cytoplasm</location>
    </subcellularLocation>
</comment>
<dbReference type="EC" id="2.4.2.7" evidence="5"/>
<evidence type="ECO:0000256" key="1">
    <source>
        <dbReference type="ARBA" id="ARBA00000868"/>
    </source>
</evidence>
<dbReference type="InterPro" id="IPR050054">
    <property type="entry name" value="UPRTase/APRTase"/>
</dbReference>
<organism evidence="8 9">
    <name type="scientific">Racocetra fulgida</name>
    <dbReference type="NCBI Taxonomy" id="60492"/>
    <lineage>
        <taxon>Eukaryota</taxon>
        <taxon>Fungi</taxon>
        <taxon>Fungi incertae sedis</taxon>
        <taxon>Mucoromycota</taxon>
        <taxon>Glomeromycotina</taxon>
        <taxon>Glomeromycetes</taxon>
        <taxon>Diversisporales</taxon>
        <taxon>Gigasporaceae</taxon>
        <taxon>Racocetra</taxon>
    </lineage>
</organism>
<proteinExistence type="inferred from homology"/>
<comment type="pathway">
    <text evidence="3">Purine metabolism; AMP biosynthesis via salvage pathway; AMP from adenine: step 1/1.</text>
</comment>
<feature type="non-terminal residue" evidence="8">
    <location>
        <position position="1"/>
    </location>
</feature>
<comment type="caution">
    <text evidence="8">The sequence shown here is derived from an EMBL/GenBank/DDBJ whole genome shotgun (WGS) entry which is preliminary data.</text>
</comment>
<evidence type="ECO:0000256" key="4">
    <source>
        <dbReference type="ARBA" id="ARBA00008391"/>
    </source>
</evidence>
<evidence type="ECO:0000313" key="8">
    <source>
        <dbReference type="EMBL" id="CAG8823080.1"/>
    </source>
</evidence>
<dbReference type="Proteomes" id="UP000789396">
    <property type="component" value="Unassembled WGS sequence"/>
</dbReference>
<dbReference type="GO" id="GO:0003999">
    <property type="term" value="F:adenine phosphoribosyltransferase activity"/>
    <property type="evidence" value="ECO:0007669"/>
    <property type="project" value="UniProtKB-EC"/>
</dbReference>
<evidence type="ECO:0000256" key="6">
    <source>
        <dbReference type="ARBA" id="ARBA00022490"/>
    </source>
</evidence>
<dbReference type="GO" id="GO:0006168">
    <property type="term" value="P:adenine salvage"/>
    <property type="evidence" value="ECO:0007669"/>
    <property type="project" value="TreeGrafter"/>
</dbReference>
<gene>
    <name evidence="8" type="ORF">RFULGI_LOCUS19814</name>
</gene>
<feature type="non-terminal residue" evidence="8">
    <location>
        <position position="67"/>
    </location>
</feature>
<evidence type="ECO:0000256" key="7">
    <source>
        <dbReference type="ARBA" id="ARBA00022726"/>
    </source>
</evidence>
<evidence type="ECO:0000256" key="3">
    <source>
        <dbReference type="ARBA" id="ARBA00004659"/>
    </source>
</evidence>
<dbReference type="PANTHER" id="PTHR32315:SF3">
    <property type="entry name" value="ADENINE PHOSPHORIBOSYLTRANSFERASE"/>
    <property type="match status" value="1"/>
</dbReference>
<dbReference type="GO" id="GO:0002055">
    <property type="term" value="F:adenine binding"/>
    <property type="evidence" value="ECO:0007669"/>
    <property type="project" value="TreeGrafter"/>
</dbReference>
<comment type="similarity">
    <text evidence="4">Belongs to the purine/pyrimidine phosphoribosyltransferase family.</text>
</comment>
<keyword evidence="9" id="KW-1185">Reference proteome</keyword>
<dbReference type="GO" id="GO:0044209">
    <property type="term" value="P:AMP salvage"/>
    <property type="evidence" value="ECO:0007669"/>
    <property type="project" value="TreeGrafter"/>
</dbReference>
<dbReference type="InterPro" id="IPR029057">
    <property type="entry name" value="PRTase-like"/>
</dbReference>
<keyword evidence="7" id="KW-0660">Purine salvage</keyword>
<dbReference type="GO" id="GO:0005737">
    <property type="term" value="C:cytoplasm"/>
    <property type="evidence" value="ECO:0007669"/>
    <property type="project" value="UniProtKB-SubCell"/>
</dbReference>
<evidence type="ECO:0000256" key="5">
    <source>
        <dbReference type="ARBA" id="ARBA00011893"/>
    </source>
</evidence>
<evidence type="ECO:0000313" key="9">
    <source>
        <dbReference type="Proteomes" id="UP000789396"/>
    </source>
</evidence>
<dbReference type="GO" id="GO:0006166">
    <property type="term" value="P:purine ribonucleoside salvage"/>
    <property type="evidence" value="ECO:0007669"/>
    <property type="project" value="UniProtKB-KW"/>
</dbReference>
<dbReference type="OrthoDB" id="363185at2759"/>
<name>A0A9N9PAW6_9GLOM</name>
<comment type="catalytic activity">
    <reaction evidence="1">
        <text>AMP + diphosphate = 5-phospho-alpha-D-ribose 1-diphosphate + adenine</text>
        <dbReference type="Rhea" id="RHEA:16609"/>
        <dbReference type="ChEBI" id="CHEBI:16708"/>
        <dbReference type="ChEBI" id="CHEBI:33019"/>
        <dbReference type="ChEBI" id="CHEBI:58017"/>
        <dbReference type="ChEBI" id="CHEBI:456215"/>
        <dbReference type="EC" id="2.4.2.7"/>
    </reaction>
</comment>
<protein>
    <recommendedName>
        <fullName evidence="5">adenine phosphoribosyltransferase</fullName>
        <ecNumber evidence="5">2.4.2.7</ecNumber>
    </recommendedName>
</protein>
<dbReference type="PANTHER" id="PTHR32315">
    <property type="entry name" value="ADENINE PHOSPHORIBOSYLTRANSFERASE"/>
    <property type="match status" value="1"/>
</dbReference>
<dbReference type="EMBL" id="CAJVPZ010103191">
    <property type="protein sequence ID" value="CAG8823080.1"/>
    <property type="molecule type" value="Genomic_DNA"/>
</dbReference>
<dbReference type="Gene3D" id="3.40.50.2020">
    <property type="match status" value="1"/>
</dbReference>
<accession>A0A9N9PAW6</accession>
<keyword evidence="6" id="KW-0963">Cytoplasm</keyword>